<evidence type="ECO:0000313" key="2">
    <source>
        <dbReference type="Proteomes" id="UP000183649"/>
    </source>
</evidence>
<sequence>MDDTEVLERAELLYRSVEAEACRFAAVSTLTLEDARQSLYTMCLERAAGVDKYDPLLGDPRTYVLGRMWGTVERWRGREVSLQDEEEPDEGVRSPVPSALHSLSVEDELIEVEQRRVMEAVRLESDRQESDAMRHLPSVVALICVGAVSEREATRLCGCDSGRMRQRWRALRKQGLAAQTDNPCA</sequence>
<accession>A0A0K6HZZ2</accession>
<name>A0A0K6HZZ2_9BURK</name>
<dbReference type="Proteomes" id="UP000183649">
    <property type="component" value="Unassembled WGS sequence"/>
</dbReference>
<protein>
    <submittedName>
        <fullName evidence="1">Uncharacterized protein</fullName>
    </submittedName>
</protein>
<keyword evidence="2" id="KW-1185">Reference proteome</keyword>
<gene>
    <name evidence="1" type="ORF">Ga0061069_104114</name>
</gene>
<dbReference type="STRING" id="339866.GCA_001418255_01348"/>
<dbReference type="AlphaFoldDB" id="A0A0K6HZZ2"/>
<reference evidence="2" key="1">
    <citation type="submission" date="2015-08" db="EMBL/GenBank/DDBJ databases">
        <authorList>
            <person name="Varghese N."/>
        </authorList>
    </citation>
    <scope>NUCLEOTIDE SEQUENCE [LARGE SCALE GENOMIC DNA]</scope>
    <source>
        <strain evidence="2">DSM 18181</strain>
    </source>
</reference>
<dbReference type="OrthoDB" id="9151898at2"/>
<proteinExistence type="predicted"/>
<dbReference type="RefSeq" id="WP_055450267.1">
    <property type="nucleotide sequence ID" value="NZ_CYHF01000004.1"/>
</dbReference>
<evidence type="ECO:0000313" key="1">
    <source>
        <dbReference type="EMBL" id="CUA96383.1"/>
    </source>
</evidence>
<organism evidence="1 2">
    <name type="scientific">Thiomonas bhubaneswarensis</name>
    <dbReference type="NCBI Taxonomy" id="339866"/>
    <lineage>
        <taxon>Bacteria</taxon>
        <taxon>Pseudomonadati</taxon>
        <taxon>Pseudomonadota</taxon>
        <taxon>Betaproteobacteria</taxon>
        <taxon>Burkholderiales</taxon>
        <taxon>Thiomonas</taxon>
    </lineage>
</organism>
<dbReference type="EMBL" id="CYHF01000004">
    <property type="protein sequence ID" value="CUA96383.1"/>
    <property type="molecule type" value="Genomic_DNA"/>
</dbReference>